<feature type="compositionally biased region" description="Pro residues" evidence="2">
    <location>
        <begin position="36"/>
        <end position="59"/>
    </location>
</feature>
<proteinExistence type="predicted"/>
<dbReference type="AlphaFoldDB" id="A0A813E7G7"/>
<reference evidence="4" key="1">
    <citation type="submission" date="2021-02" db="EMBL/GenBank/DDBJ databases">
        <authorList>
            <person name="Dougan E. K."/>
            <person name="Rhodes N."/>
            <person name="Thang M."/>
            <person name="Chan C."/>
        </authorList>
    </citation>
    <scope>NUCLEOTIDE SEQUENCE</scope>
</reference>
<dbReference type="GO" id="GO:0035770">
    <property type="term" value="C:ribonucleoprotein granule"/>
    <property type="evidence" value="ECO:0007669"/>
    <property type="project" value="TreeGrafter"/>
</dbReference>
<keyword evidence="5" id="KW-1185">Reference proteome</keyword>
<dbReference type="GO" id="GO:0005759">
    <property type="term" value="C:mitochondrial matrix"/>
    <property type="evidence" value="ECO:0007669"/>
    <property type="project" value="TreeGrafter"/>
</dbReference>
<dbReference type="InterPro" id="IPR058917">
    <property type="entry name" value="RESC6_dom"/>
</dbReference>
<feature type="non-terminal residue" evidence="4">
    <location>
        <position position="1"/>
    </location>
</feature>
<evidence type="ECO:0000313" key="4">
    <source>
        <dbReference type="EMBL" id="CAE8596199.1"/>
    </source>
</evidence>
<protein>
    <recommendedName>
        <fullName evidence="3">RNA-editing substrate-binding complex 6 protein domain-containing protein</fullName>
    </recommendedName>
</protein>
<feature type="domain" description="RNA-editing substrate-binding complex 6 protein" evidence="3">
    <location>
        <begin position="107"/>
        <end position="361"/>
    </location>
</feature>
<organism evidence="4 5">
    <name type="scientific">Polarella glacialis</name>
    <name type="common">Dinoflagellate</name>
    <dbReference type="NCBI Taxonomy" id="89957"/>
    <lineage>
        <taxon>Eukaryota</taxon>
        <taxon>Sar</taxon>
        <taxon>Alveolata</taxon>
        <taxon>Dinophyceae</taxon>
        <taxon>Suessiales</taxon>
        <taxon>Suessiaceae</taxon>
        <taxon>Polarella</taxon>
    </lineage>
</organism>
<gene>
    <name evidence="4" type="ORF">PGLA1383_LOCUS14668</name>
</gene>
<dbReference type="EMBL" id="CAJNNV010008419">
    <property type="protein sequence ID" value="CAE8596199.1"/>
    <property type="molecule type" value="Genomic_DNA"/>
</dbReference>
<feature type="coiled-coil region" evidence="1">
    <location>
        <begin position="599"/>
        <end position="682"/>
    </location>
</feature>
<dbReference type="GO" id="GO:0000963">
    <property type="term" value="P:mitochondrial RNA processing"/>
    <property type="evidence" value="ECO:0007669"/>
    <property type="project" value="TreeGrafter"/>
</dbReference>
<dbReference type="Proteomes" id="UP000654075">
    <property type="component" value="Unassembled WGS sequence"/>
</dbReference>
<sequence length="776" mass="84820">MGLSWLNHAAARRCRAKVRQLLPGVQSLRRFSESPPLHPGQPPPPSSPAPPVVVVPPAPKSTGARPRAQGGAELSRRLEELAKAKDESAVDAAKLQAEAAEVCDAVARRLRVEGSTFRSNDVVRIVTAACKLSQRSPPLLEAVAGHVLRGMVAYPLFALCNIANGFARLEYRHKQLMDTLAAFLAEPQRAEQLSPVDVASLVFAYAQLAHSPRSGLLEACAQTLKNCSLEVGGPNCAIILNSYARLGECNPVLFGILSRSVVQTKPESFDVHHISLIMNAYAKCQVRKPQMMHLLGDYLTGRVAEMTPQNVSNVVHAFARLECYNHGLFHNLTGRVTSEDLGAYKLYELAVLSHNLAKLKVGAQQVYGAMFGALALRSADVWEPKTVAQVLDALRRRSAFVDEQLLALLFRRFFERLPDYAVHPLTQASWCLVELDALDLAADLPPELLADGEETPQGNVAARRAMRRVLERLEALNEQQAFTPTQRVHVQQLLRSYNYRHELDHGLQPPKVKSFCKSQFDVSTSVVKAVVGQPGQLVNRVLASGRAIHPLLRIANRREEQEPHVQPSDAAGAQSLRSLCPAPSSVTSGAKASGSEQRLLDLENEVSSQALRIRELESQLKNADSRTAKAKSLSEARAQDLETSSMQLRALQAEVLAKATSLKELEGKLRAAEALAGRLEDDLSAQGSQLKSSGSELRAVRDVRAADGRRVAELEEKVSSLTRRLHETSMSASVSQVASETAVEARKRAEEWQERCELLRESLAETESVASAGVQE</sequence>
<dbReference type="PANTHER" id="PTHR21228:SF40">
    <property type="entry name" value="LD45607P"/>
    <property type="match status" value="1"/>
</dbReference>
<dbReference type="GO" id="GO:0003723">
    <property type="term" value="F:RNA binding"/>
    <property type="evidence" value="ECO:0007669"/>
    <property type="project" value="TreeGrafter"/>
</dbReference>
<dbReference type="SUPFAM" id="SSF57997">
    <property type="entry name" value="Tropomyosin"/>
    <property type="match status" value="1"/>
</dbReference>
<comment type="caution">
    <text evidence="4">The sequence shown here is derived from an EMBL/GenBank/DDBJ whole genome shotgun (WGS) entry which is preliminary data.</text>
</comment>
<dbReference type="PANTHER" id="PTHR21228">
    <property type="entry name" value="FAST LEU-RICH DOMAIN-CONTAINING"/>
    <property type="match status" value="1"/>
</dbReference>
<evidence type="ECO:0000313" key="5">
    <source>
        <dbReference type="Proteomes" id="UP000654075"/>
    </source>
</evidence>
<keyword evidence="1" id="KW-0175">Coiled coil</keyword>
<evidence type="ECO:0000259" key="3">
    <source>
        <dbReference type="Pfam" id="PF26188"/>
    </source>
</evidence>
<dbReference type="InterPro" id="IPR050870">
    <property type="entry name" value="FAST_kinase"/>
</dbReference>
<feature type="coiled-coil region" evidence="1">
    <location>
        <begin position="711"/>
        <end position="769"/>
    </location>
</feature>
<feature type="region of interest" description="Disordered" evidence="2">
    <location>
        <begin position="30"/>
        <end position="72"/>
    </location>
</feature>
<dbReference type="OrthoDB" id="433860at2759"/>
<name>A0A813E7G7_POLGL</name>
<evidence type="ECO:0000256" key="2">
    <source>
        <dbReference type="SAM" id="MobiDB-lite"/>
    </source>
</evidence>
<dbReference type="Pfam" id="PF26188">
    <property type="entry name" value="RESC6"/>
    <property type="match status" value="1"/>
</dbReference>
<evidence type="ECO:0000256" key="1">
    <source>
        <dbReference type="SAM" id="Coils"/>
    </source>
</evidence>
<dbReference type="GO" id="GO:0044528">
    <property type="term" value="P:regulation of mitochondrial mRNA stability"/>
    <property type="evidence" value="ECO:0007669"/>
    <property type="project" value="TreeGrafter"/>
</dbReference>
<accession>A0A813E7G7</accession>